<feature type="compositionally biased region" description="Low complexity" evidence="6">
    <location>
        <begin position="575"/>
        <end position="584"/>
    </location>
</feature>
<keyword evidence="9" id="KW-1185">Reference proteome</keyword>
<dbReference type="Gene3D" id="1.25.10.10">
    <property type="entry name" value="Leucine-rich Repeat Variant"/>
    <property type="match status" value="1"/>
</dbReference>
<feature type="compositionally biased region" description="Basic and acidic residues" evidence="6">
    <location>
        <begin position="663"/>
        <end position="674"/>
    </location>
</feature>
<keyword evidence="3" id="KW-0132">Cell division</keyword>
<evidence type="ECO:0000313" key="9">
    <source>
        <dbReference type="Proteomes" id="UP000559256"/>
    </source>
</evidence>
<feature type="compositionally biased region" description="Polar residues" evidence="6">
    <location>
        <begin position="518"/>
        <end position="542"/>
    </location>
</feature>
<comment type="similarity">
    <text evidence="2">Belongs to the CLASP family.</text>
</comment>
<dbReference type="Proteomes" id="UP000559256">
    <property type="component" value="Unassembled WGS sequence"/>
</dbReference>
<evidence type="ECO:0000256" key="3">
    <source>
        <dbReference type="ARBA" id="ARBA00022618"/>
    </source>
</evidence>
<feature type="domain" description="TOG" evidence="7">
    <location>
        <begin position="7"/>
        <end position="243"/>
    </location>
</feature>
<gene>
    <name evidence="8" type="ORF">D9758_002102</name>
</gene>
<dbReference type="SUPFAM" id="SSF48371">
    <property type="entry name" value="ARM repeat"/>
    <property type="match status" value="1"/>
</dbReference>
<evidence type="ECO:0000259" key="7">
    <source>
        <dbReference type="SMART" id="SM01349"/>
    </source>
</evidence>
<feature type="compositionally biased region" description="Pro residues" evidence="6">
    <location>
        <begin position="460"/>
        <end position="474"/>
    </location>
</feature>
<feature type="compositionally biased region" description="Acidic residues" evidence="6">
    <location>
        <begin position="675"/>
        <end position="686"/>
    </location>
</feature>
<feature type="region of interest" description="Disordered" evidence="6">
    <location>
        <begin position="231"/>
        <end position="761"/>
    </location>
</feature>
<dbReference type="OrthoDB" id="46159at2759"/>
<feature type="compositionally biased region" description="Low complexity" evidence="6">
    <location>
        <begin position="275"/>
        <end position="299"/>
    </location>
</feature>
<evidence type="ECO:0000256" key="2">
    <source>
        <dbReference type="ARBA" id="ARBA00009549"/>
    </source>
</evidence>
<dbReference type="InterPro" id="IPR024395">
    <property type="entry name" value="CLASP_N_dom"/>
</dbReference>
<feature type="compositionally biased region" description="Polar residues" evidence="6">
    <location>
        <begin position="717"/>
        <end position="736"/>
    </location>
</feature>
<keyword evidence="5" id="KW-0498">Mitosis</keyword>
<name>A0A8H5GTN4_9AGAR</name>
<proteinExistence type="inferred from homology"/>
<sequence>MTPSLYDFNEAISRIRLHISLQETEESWDTIASSITDLTSLINSTTAHFQHETVVAIREFHRYIINALKSERTRLSGPAVDLVVAAATELNGDFEPLLPLFFPTLLVLCGRTNKVVLNRVKGCIIAIIENTQLVGVLPYFLQHIKEKSPSLRLVVAESTLACVNSSNPSDLEKDARVKDIEALIKATSRDANADVRKTGKKVFEAYQMLLPGKVDSFTAPLSPTIKKYLGVKPKSTVPNQPRPNHLILSKSTSSASNPQQIRKKPSQMLASSTHSMTSTSVPASSSQSSTAAGTSKTTTMPPPANVKKPTRSEQTRSMPPPPRPASRPESRTKTEAELQRSMPAPAQTDSRAPSRSESSRSRSRAEAEPQRPMPVPANSGGRGPIRPEPSGDTYVVRRPQLPSSRSQPAASVVPPMRIRTVSQSAASTSGPIRNFNPVSQSTSSHLTHPKPLVSSGPQRVPIPEPPVTTAPPEKPLLRVHPQPEGAKLPRKPEPPKLSKEAPSLSKKASVKALKVERTQSAQDKASGPSTHPRSQSASSSKAVQPPAVKQVPTKPAATKPAWGGGRPAPAPVPAKKPANTTKPASGKGKVLEEGLKRSGTLSHSARSAPKPGQVALPKKTNAQPSGAPKDAVSKGSSPTPPTEEVAPPQDEQPISDNAEEEKDAVRDKEVTEEKIAEEEVLEEEIAGNDVTEQKETVEEETVEEKGTAEEETTVETSSSSPDPQEATSESTTTSPQVEEDEEPEGDTTVGPNPVIQVIEPAPTTPVKTRVVNGVEPTPISALFADIQRGFMYSPFTPMSPADSYLPQNGRFPKMPLFGEMSPVPEPELDAPDLMLEKLLDAQKVPRHALMDMN</sequence>
<feature type="compositionally biased region" description="Basic and acidic residues" evidence="6">
    <location>
        <begin position="490"/>
        <end position="499"/>
    </location>
</feature>
<feature type="compositionally biased region" description="Low complexity" evidence="6">
    <location>
        <begin position="503"/>
        <end position="512"/>
    </location>
</feature>
<dbReference type="InterPro" id="IPR016024">
    <property type="entry name" value="ARM-type_fold"/>
</dbReference>
<protein>
    <recommendedName>
        <fullName evidence="7">TOG domain-containing protein</fullName>
    </recommendedName>
</protein>
<feature type="compositionally biased region" description="Basic and acidic residues" evidence="6">
    <location>
        <begin position="352"/>
        <end position="369"/>
    </location>
</feature>
<feature type="compositionally biased region" description="Basic and acidic residues" evidence="6">
    <location>
        <begin position="326"/>
        <end position="338"/>
    </location>
</feature>
<accession>A0A8H5GTN4</accession>
<dbReference type="GO" id="GO:0051301">
    <property type="term" value="P:cell division"/>
    <property type="evidence" value="ECO:0007669"/>
    <property type="project" value="UniProtKB-KW"/>
</dbReference>
<evidence type="ECO:0000256" key="4">
    <source>
        <dbReference type="ARBA" id="ARBA00022701"/>
    </source>
</evidence>
<dbReference type="SMART" id="SM01349">
    <property type="entry name" value="TOG"/>
    <property type="match status" value="1"/>
</dbReference>
<dbReference type="EMBL" id="JAACJM010000010">
    <property type="protein sequence ID" value="KAF5370705.1"/>
    <property type="molecule type" value="Genomic_DNA"/>
</dbReference>
<evidence type="ECO:0000256" key="1">
    <source>
        <dbReference type="ARBA" id="ARBA00004186"/>
    </source>
</evidence>
<evidence type="ECO:0000256" key="5">
    <source>
        <dbReference type="ARBA" id="ARBA00022776"/>
    </source>
</evidence>
<dbReference type="GO" id="GO:0005874">
    <property type="term" value="C:microtubule"/>
    <property type="evidence" value="ECO:0007669"/>
    <property type="project" value="UniProtKB-KW"/>
</dbReference>
<dbReference type="GO" id="GO:0005819">
    <property type="term" value="C:spindle"/>
    <property type="evidence" value="ECO:0007669"/>
    <property type="project" value="UniProtKB-SubCell"/>
</dbReference>
<evidence type="ECO:0000313" key="8">
    <source>
        <dbReference type="EMBL" id="KAF5370705.1"/>
    </source>
</evidence>
<dbReference type="Pfam" id="PF12348">
    <property type="entry name" value="CLASP_N"/>
    <property type="match status" value="1"/>
</dbReference>
<comment type="subcellular location">
    <subcellularLocation>
        <location evidence="1">Cytoplasm</location>
        <location evidence="1">Cytoskeleton</location>
        <location evidence="1">Spindle</location>
    </subcellularLocation>
</comment>
<dbReference type="InterPro" id="IPR011989">
    <property type="entry name" value="ARM-like"/>
</dbReference>
<keyword evidence="5" id="KW-0131">Cell cycle</keyword>
<reference evidence="8 9" key="1">
    <citation type="journal article" date="2020" name="ISME J.">
        <title>Uncovering the hidden diversity of litter-decomposition mechanisms in mushroom-forming fungi.</title>
        <authorList>
            <person name="Floudas D."/>
            <person name="Bentzer J."/>
            <person name="Ahren D."/>
            <person name="Johansson T."/>
            <person name="Persson P."/>
            <person name="Tunlid A."/>
        </authorList>
    </citation>
    <scope>NUCLEOTIDE SEQUENCE [LARGE SCALE GENOMIC DNA]</scope>
    <source>
        <strain evidence="8 9">CBS 291.85</strain>
    </source>
</reference>
<feature type="compositionally biased region" description="Polar residues" evidence="6">
    <location>
        <begin position="420"/>
        <end position="446"/>
    </location>
</feature>
<dbReference type="InterPro" id="IPR034085">
    <property type="entry name" value="TOG"/>
</dbReference>
<comment type="caution">
    <text evidence="8">The sequence shown here is derived from an EMBL/GenBank/DDBJ whole genome shotgun (WGS) entry which is preliminary data.</text>
</comment>
<feature type="compositionally biased region" description="Polar residues" evidence="6">
    <location>
        <begin position="249"/>
        <end position="260"/>
    </location>
</feature>
<dbReference type="AlphaFoldDB" id="A0A8H5GTN4"/>
<keyword evidence="4" id="KW-0493">Microtubule</keyword>
<evidence type="ECO:0000256" key="6">
    <source>
        <dbReference type="SAM" id="MobiDB-lite"/>
    </source>
</evidence>
<organism evidence="8 9">
    <name type="scientific">Tetrapyrgos nigripes</name>
    <dbReference type="NCBI Taxonomy" id="182062"/>
    <lineage>
        <taxon>Eukaryota</taxon>
        <taxon>Fungi</taxon>
        <taxon>Dikarya</taxon>
        <taxon>Basidiomycota</taxon>
        <taxon>Agaricomycotina</taxon>
        <taxon>Agaricomycetes</taxon>
        <taxon>Agaricomycetidae</taxon>
        <taxon>Agaricales</taxon>
        <taxon>Marasmiineae</taxon>
        <taxon>Marasmiaceae</taxon>
        <taxon>Tetrapyrgos</taxon>
    </lineage>
</organism>